<feature type="transmembrane region" description="Helical" evidence="8">
    <location>
        <begin position="6"/>
        <end position="24"/>
    </location>
</feature>
<evidence type="ECO:0000256" key="7">
    <source>
        <dbReference type="ARBA" id="ARBA00023136"/>
    </source>
</evidence>
<keyword evidence="5 8" id="KW-0812">Transmembrane</keyword>
<evidence type="ECO:0000313" key="10">
    <source>
        <dbReference type="Proteomes" id="UP000308889"/>
    </source>
</evidence>
<comment type="similarity">
    <text evidence="2">Belongs to the auxin efflux carrier (TC 2.A.69) family.</text>
</comment>
<organism evidence="9 10">
    <name type="scientific">Sutterella faecalis</name>
    <dbReference type="NCBI Taxonomy" id="2584944"/>
    <lineage>
        <taxon>Bacteria</taxon>
        <taxon>Pseudomonadati</taxon>
        <taxon>Pseudomonadota</taxon>
        <taxon>Betaproteobacteria</taxon>
        <taxon>Burkholderiales</taxon>
        <taxon>Sutterellaceae</taxon>
        <taxon>Sutterella</taxon>
    </lineage>
</organism>
<feature type="transmembrane region" description="Helical" evidence="8">
    <location>
        <begin position="66"/>
        <end position="83"/>
    </location>
</feature>
<accession>A0ABX5VJG5</accession>
<evidence type="ECO:0000256" key="2">
    <source>
        <dbReference type="ARBA" id="ARBA00010145"/>
    </source>
</evidence>
<evidence type="ECO:0000256" key="5">
    <source>
        <dbReference type="ARBA" id="ARBA00022692"/>
    </source>
</evidence>
<dbReference type="Gene3D" id="1.20.1530.20">
    <property type="match status" value="1"/>
</dbReference>
<dbReference type="PANTHER" id="PTHR36838">
    <property type="entry name" value="AUXIN EFFLUX CARRIER FAMILY PROTEIN"/>
    <property type="match status" value="1"/>
</dbReference>
<reference evidence="10" key="1">
    <citation type="submission" date="2019-06" db="EMBL/GenBank/DDBJ databases">
        <authorList>
            <person name="Oh B.S."/>
        </authorList>
    </citation>
    <scope>NUCLEOTIDE SEQUENCE [LARGE SCALE GENOMIC DNA]</scope>
    <source>
        <strain evidence="10">KGMB03119</strain>
    </source>
</reference>
<protein>
    <recommendedName>
        <fullName evidence="11">AEC family transporter</fullName>
    </recommendedName>
</protein>
<keyword evidence="10" id="KW-1185">Reference proteome</keyword>
<feature type="transmembrane region" description="Helical" evidence="8">
    <location>
        <begin position="36"/>
        <end position="54"/>
    </location>
</feature>
<dbReference type="Proteomes" id="UP000308889">
    <property type="component" value="Chromosome"/>
</dbReference>
<keyword evidence="4" id="KW-1003">Cell membrane</keyword>
<proteinExistence type="inferred from homology"/>
<evidence type="ECO:0000256" key="6">
    <source>
        <dbReference type="ARBA" id="ARBA00022989"/>
    </source>
</evidence>
<comment type="subcellular location">
    <subcellularLocation>
        <location evidence="1">Cell membrane</location>
        <topology evidence="1">Multi-pass membrane protein</topology>
    </subcellularLocation>
</comment>
<sequence length="121" mass="12649">MESVHYVSVATTPMCLIVVGMGLAEHSFSSALPKGVFVTIVKLMIQPCLVWLIARLLGLGDLETNAVTLMAALPVAINAYLMAQDFEAEEGGASNAIFVSTFASAITVPLTLTLLGVAPVL</sequence>
<dbReference type="InterPro" id="IPR038770">
    <property type="entry name" value="Na+/solute_symporter_sf"/>
</dbReference>
<dbReference type="PANTHER" id="PTHR36838:SF1">
    <property type="entry name" value="SLR1864 PROTEIN"/>
    <property type="match status" value="1"/>
</dbReference>
<name>A0ABX5VJG5_9BURK</name>
<keyword evidence="7 8" id="KW-0472">Membrane</keyword>
<dbReference type="Pfam" id="PF03547">
    <property type="entry name" value="Mem_trans"/>
    <property type="match status" value="1"/>
</dbReference>
<evidence type="ECO:0000256" key="4">
    <source>
        <dbReference type="ARBA" id="ARBA00022475"/>
    </source>
</evidence>
<keyword evidence="6 8" id="KW-1133">Transmembrane helix</keyword>
<keyword evidence="3" id="KW-0813">Transport</keyword>
<evidence type="ECO:0000313" key="9">
    <source>
        <dbReference type="EMBL" id="QDA55253.1"/>
    </source>
</evidence>
<evidence type="ECO:0000256" key="8">
    <source>
        <dbReference type="SAM" id="Phobius"/>
    </source>
</evidence>
<gene>
    <name evidence="9" type="ORF">FG381_10135</name>
</gene>
<evidence type="ECO:0000256" key="3">
    <source>
        <dbReference type="ARBA" id="ARBA00022448"/>
    </source>
</evidence>
<feature type="transmembrane region" description="Helical" evidence="8">
    <location>
        <begin position="95"/>
        <end position="118"/>
    </location>
</feature>
<dbReference type="EMBL" id="CP040882">
    <property type="protein sequence ID" value="QDA55253.1"/>
    <property type="molecule type" value="Genomic_DNA"/>
</dbReference>
<dbReference type="InterPro" id="IPR004776">
    <property type="entry name" value="Mem_transp_PIN-like"/>
</dbReference>
<evidence type="ECO:0008006" key="11">
    <source>
        <dbReference type="Google" id="ProtNLM"/>
    </source>
</evidence>
<evidence type="ECO:0000256" key="1">
    <source>
        <dbReference type="ARBA" id="ARBA00004651"/>
    </source>
</evidence>